<accession>A0AAD7U5T4</accession>
<evidence type="ECO:0000259" key="6">
    <source>
        <dbReference type="Pfam" id="PF03151"/>
    </source>
</evidence>
<comment type="caution">
    <text evidence="7">The sequence shown here is derived from an EMBL/GenBank/DDBJ whole genome shotgun (WGS) entry which is preliminary data.</text>
</comment>
<dbReference type="Proteomes" id="UP001230188">
    <property type="component" value="Unassembled WGS sequence"/>
</dbReference>
<keyword evidence="8" id="KW-1185">Reference proteome</keyword>
<evidence type="ECO:0000256" key="4">
    <source>
        <dbReference type="ARBA" id="ARBA00023136"/>
    </source>
</evidence>
<feature type="transmembrane region" description="Helical" evidence="5">
    <location>
        <begin position="12"/>
        <end position="34"/>
    </location>
</feature>
<proteinExistence type="predicted"/>
<evidence type="ECO:0000256" key="2">
    <source>
        <dbReference type="ARBA" id="ARBA00022692"/>
    </source>
</evidence>
<evidence type="ECO:0000313" key="7">
    <source>
        <dbReference type="EMBL" id="KAJ8598790.1"/>
    </source>
</evidence>
<feature type="domain" description="Sugar phosphate transporter" evidence="6">
    <location>
        <begin position="16"/>
        <end position="302"/>
    </location>
</feature>
<dbReference type="SUPFAM" id="SSF103481">
    <property type="entry name" value="Multidrug resistance efflux transporter EmrE"/>
    <property type="match status" value="1"/>
</dbReference>
<dbReference type="GO" id="GO:0016020">
    <property type="term" value="C:membrane"/>
    <property type="evidence" value="ECO:0007669"/>
    <property type="project" value="UniProtKB-SubCell"/>
</dbReference>
<feature type="transmembrane region" description="Helical" evidence="5">
    <location>
        <begin position="338"/>
        <end position="357"/>
    </location>
</feature>
<dbReference type="EMBL" id="JAQMWT010000643">
    <property type="protein sequence ID" value="KAJ8598790.1"/>
    <property type="molecule type" value="Genomic_DNA"/>
</dbReference>
<dbReference type="AlphaFoldDB" id="A0AAD7U5T4"/>
<evidence type="ECO:0000256" key="5">
    <source>
        <dbReference type="SAM" id="Phobius"/>
    </source>
</evidence>
<keyword evidence="3 5" id="KW-1133">Transmembrane helix</keyword>
<dbReference type="PANTHER" id="PTHR11132">
    <property type="entry name" value="SOLUTE CARRIER FAMILY 35"/>
    <property type="match status" value="1"/>
</dbReference>
<dbReference type="InterPro" id="IPR037185">
    <property type="entry name" value="EmrE-like"/>
</dbReference>
<protein>
    <recommendedName>
        <fullName evidence="6">Sugar phosphate transporter domain-containing protein</fullName>
    </recommendedName>
</protein>
<feature type="transmembrane region" description="Helical" evidence="5">
    <location>
        <begin position="200"/>
        <end position="221"/>
    </location>
</feature>
<evidence type="ECO:0000256" key="3">
    <source>
        <dbReference type="ARBA" id="ARBA00022989"/>
    </source>
</evidence>
<feature type="transmembrane region" description="Helical" evidence="5">
    <location>
        <begin position="140"/>
        <end position="158"/>
    </location>
</feature>
<organism evidence="7 8">
    <name type="scientific">Chrysophaeum taylorii</name>
    <dbReference type="NCBI Taxonomy" id="2483200"/>
    <lineage>
        <taxon>Eukaryota</taxon>
        <taxon>Sar</taxon>
        <taxon>Stramenopiles</taxon>
        <taxon>Ochrophyta</taxon>
        <taxon>Pelagophyceae</taxon>
        <taxon>Pelagomonadales</taxon>
        <taxon>Pelagomonadaceae</taxon>
        <taxon>Chrysophaeum</taxon>
    </lineage>
</organism>
<name>A0AAD7U5T4_9STRA</name>
<reference evidence="7" key="1">
    <citation type="submission" date="2023-01" db="EMBL/GenBank/DDBJ databases">
        <title>Metagenome sequencing of chrysophaentin producing Chrysophaeum taylorii.</title>
        <authorList>
            <person name="Davison J."/>
            <person name="Bewley C."/>
        </authorList>
    </citation>
    <scope>NUCLEOTIDE SEQUENCE</scope>
    <source>
        <strain evidence="7">NIES-1699</strain>
    </source>
</reference>
<gene>
    <name evidence="7" type="ORF">CTAYLR_010185</name>
</gene>
<keyword evidence="2 5" id="KW-0812">Transmembrane</keyword>
<dbReference type="Pfam" id="PF03151">
    <property type="entry name" value="TPT"/>
    <property type="match status" value="1"/>
</dbReference>
<dbReference type="InterPro" id="IPR004853">
    <property type="entry name" value="Sugar_P_trans_dom"/>
</dbReference>
<evidence type="ECO:0000256" key="1">
    <source>
        <dbReference type="ARBA" id="ARBA00004141"/>
    </source>
</evidence>
<evidence type="ECO:0000313" key="8">
    <source>
        <dbReference type="Proteomes" id="UP001230188"/>
    </source>
</evidence>
<dbReference type="InterPro" id="IPR050186">
    <property type="entry name" value="TPT_transporter"/>
</dbReference>
<keyword evidence="4 5" id="KW-0472">Membrane</keyword>
<comment type="subcellular location">
    <subcellularLocation>
        <location evidence="1">Membrane</location>
        <topology evidence="1">Multi-pass membrane protein</topology>
    </subcellularLocation>
</comment>
<sequence length="425" mass="45815">MGLRDNLMAWEQLMALVVCVPLWYLASAGSVIFLKEVLVVDENAVSGVVDATTAQLICGVVGGKLYEMLTDETSGSSETAAESEALVLASAFDVAGTAATNWVIIVGGASLSQVFKLMEPPITVVVSFLLLGELTSRPRLVFMAITCAGVYLSSSSAAAASEVTWRRHAVWLAGLVVMGTSFPLRNVYSKRMAVKGAPAYTAICVRGLALVLPVLVGRVAVMPTVSTHITTNLTLFVGMAVLSAVYNLLSFRVLSYVTPVTHAQLRLGKRIISLVVSIFALNDFTLSPKRILGLFAAFGGLVGYMFSPKAETPLKLPHHGVGEDDDDGKRVSFLAKDLLARGITYVTIAFLILGTNLTDPYYAVPYTTRRPTPMPADHRTPVRRLPFYNATTRHRTDGLFHDGTGRSTTALRMPRVAPNTDTLRF</sequence>
<feature type="transmembrane region" description="Helical" evidence="5">
    <location>
        <begin position="291"/>
        <end position="307"/>
    </location>
</feature>
<feature type="transmembrane region" description="Helical" evidence="5">
    <location>
        <begin position="170"/>
        <end position="188"/>
    </location>
</feature>
<feature type="transmembrane region" description="Helical" evidence="5">
    <location>
        <begin position="233"/>
        <end position="255"/>
    </location>
</feature>